<evidence type="ECO:0000313" key="1">
    <source>
        <dbReference type="EMBL" id="AIS85781.1"/>
    </source>
</evidence>
<name>A0A097CT05_9ACTN</name>
<dbReference type="EMBL" id="KF826686">
    <property type="protein sequence ID" value="AIS85781.1"/>
    <property type="molecule type" value="Genomic_DNA"/>
</dbReference>
<organism evidence="1">
    <name type="scientific">Verrucosispora sp. MS100047</name>
    <dbReference type="NCBI Taxonomy" id="1410949"/>
    <lineage>
        <taxon>Bacteria</taxon>
        <taxon>Bacillati</taxon>
        <taxon>Actinomycetota</taxon>
        <taxon>Actinomycetes</taxon>
        <taxon>Micromonosporales</taxon>
        <taxon>Micromonosporaceae</taxon>
        <taxon>Micromonospora</taxon>
    </lineage>
</organism>
<gene>
    <name evidence="1" type="ORF">VASRM7_539</name>
</gene>
<proteinExistence type="predicted"/>
<sequence>MLVRVRTAPGRDHVEIRVHMLPTPTERAARQQLVGPLDDLRHAVIAGPNLERQPDD</sequence>
<accession>A0A097CT05</accession>
<protein>
    <submittedName>
        <fullName evidence="1">Uncharacterized protein</fullName>
    </submittedName>
</protein>
<reference evidence="1" key="1">
    <citation type="submission" date="2013-11" db="EMBL/GenBank/DDBJ databases">
        <title>New antitubercular compounds from marine-derived Verrucosispora sp. MS100047.</title>
        <authorList>
            <person name="Huang P."/>
            <person name="Xie F."/>
            <person name="Wang Q."/>
            <person name="Wang J."/>
            <person name="Wang Q."/>
            <person name="Abdel-Mageed W.M."/>
            <person name="Liu M."/>
            <person name="Han J."/>
            <person name="Song F."/>
            <person name="Dai H."/>
            <person name="Liu X."/>
            <person name="Zhang L."/>
        </authorList>
    </citation>
    <scope>NUCLEOTIDE SEQUENCE</scope>
    <source>
        <strain evidence="1">MS100047</strain>
    </source>
</reference>
<dbReference type="AlphaFoldDB" id="A0A097CT05"/>